<evidence type="ECO:0000259" key="2">
    <source>
        <dbReference type="Pfam" id="PF12697"/>
    </source>
</evidence>
<gene>
    <name evidence="3" type="ORF">F0562_021612</name>
</gene>
<proteinExistence type="predicted"/>
<keyword evidence="1" id="KW-0732">Signal</keyword>
<dbReference type="GO" id="GO:0009694">
    <property type="term" value="P:jasmonic acid metabolic process"/>
    <property type="evidence" value="ECO:0007669"/>
    <property type="project" value="TreeGrafter"/>
</dbReference>
<dbReference type="EMBL" id="CM018034">
    <property type="protein sequence ID" value="KAA8543642.1"/>
    <property type="molecule type" value="Genomic_DNA"/>
</dbReference>
<dbReference type="GO" id="GO:0080030">
    <property type="term" value="F:methyl indole-3-acetate esterase activity"/>
    <property type="evidence" value="ECO:0007669"/>
    <property type="project" value="TreeGrafter"/>
</dbReference>
<dbReference type="OrthoDB" id="1263307at2759"/>
<sequence>MSRGVALILPLLAFLVFLLSLVGATDDSEKRVMSVERMGKTYPKPHFVLVHGYTGGAWSWYKIRCLLETYGYKVTCLDLKGAGIDNTDSTTIHTFDAYNQPLINFFVNNLSDNEKVILVGHSAGGLSVTDASHKFSKKIQVVIYVAATMLKHGFVTELDKRDGIPNSTTGGNKSDGNMSRLHMSPQEDVVLASMLSRPVPFEVFPQARFRGDGAEHVRRVYIKTKYDQILKPEQQDAMIKKWPPAPSDVYVLDTDHNPLFSDPFALSGLLVKVATSIE</sequence>
<dbReference type="GO" id="GO:0080031">
    <property type="term" value="F:methyl salicylate esterase activity"/>
    <property type="evidence" value="ECO:0007669"/>
    <property type="project" value="TreeGrafter"/>
</dbReference>
<protein>
    <recommendedName>
        <fullName evidence="2">AB hydrolase-1 domain-containing protein</fullName>
    </recommendedName>
</protein>
<dbReference type="Pfam" id="PF12697">
    <property type="entry name" value="Abhydrolase_6"/>
    <property type="match status" value="1"/>
</dbReference>
<feature type="domain" description="AB hydrolase-1" evidence="2">
    <location>
        <begin position="47"/>
        <end position="263"/>
    </location>
</feature>
<dbReference type="GO" id="GO:0080032">
    <property type="term" value="F:methyl jasmonate esterase activity"/>
    <property type="evidence" value="ECO:0007669"/>
    <property type="project" value="TreeGrafter"/>
</dbReference>
<dbReference type="InterPro" id="IPR045889">
    <property type="entry name" value="MES/HNL"/>
</dbReference>
<feature type="signal peptide" evidence="1">
    <location>
        <begin position="1"/>
        <end position="24"/>
    </location>
</feature>
<dbReference type="Gene3D" id="3.40.50.1820">
    <property type="entry name" value="alpha/beta hydrolase"/>
    <property type="match status" value="1"/>
</dbReference>
<evidence type="ECO:0000256" key="1">
    <source>
        <dbReference type="SAM" id="SignalP"/>
    </source>
</evidence>
<organism evidence="3 4">
    <name type="scientific">Nyssa sinensis</name>
    <dbReference type="NCBI Taxonomy" id="561372"/>
    <lineage>
        <taxon>Eukaryota</taxon>
        <taxon>Viridiplantae</taxon>
        <taxon>Streptophyta</taxon>
        <taxon>Embryophyta</taxon>
        <taxon>Tracheophyta</taxon>
        <taxon>Spermatophyta</taxon>
        <taxon>Magnoliopsida</taxon>
        <taxon>eudicotyledons</taxon>
        <taxon>Gunneridae</taxon>
        <taxon>Pentapetalae</taxon>
        <taxon>asterids</taxon>
        <taxon>Cornales</taxon>
        <taxon>Nyssaceae</taxon>
        <taxon>Nyssa</taxon>
    </lineage>
</organism>
<reference evidence="3 4" key="1">
    <citation type="submission" date="2019-09" db="EMBL/GenBank/DDBJ databases">
        <title>A chromosome-level genome assembly of the Chinese tupelo Nyssa sinensis.</title>
        <authorList>
            <person name="Yang X."/>
            <person name="Kang M."/>
            <person name="Yang Y."/>
            <person name="Xiong H."/>
            <person name="Wang M."/>
            <person name="Zhang Z."/>
            <person name="Wang Z."/>
            <person name="Wu H."/>
            <person name="Ma T."/>
            <person name="Liu J."/>
            <person name="Xi Z."/>
        </authorList>
    </citation>
    <scope>NUCLEOTIDE SEQUENCE [LARGE SCALE GENOMIC DNA]</scope>
    <source>
        <strain evidence="3">J267</strain>
        <tissue evidence="3">Leaf</tissue>
    </source>
</reference>
<feature type="chain" id="PRO_5023827673" description="AB hydrolase-1 domain-containing protein" evidence="1">
    <location>
        <begin position="25"/>
        <end position="278"/>
    </location>
</feature>
<dbReference type="Proteomes" id="UP000325577">
    <property type="component" value="Linkage Group LG11"/>
</dbReference>
<dbReference type="PANTHER" id="PTHR10992">
    <property type="entry name" value="METHYLESTERASE FAMILY MEMBER"/>
    <property type="match status" value="1"/>
</dbReference>
<name>A0A5J5BPJ2_9ASTE</name>
<dbReference type="GO" id="GO:0009696">
    <property type="term" value="P:salicylic acid metabolic process"/>
    <property type="evidence" value="ECO:0007669"/>
    <property type="project" value="TreeGrafter"/>
</dbReference>
<keyword evidence="4" id="KW-1185">Reference proteome</keyword>
<dbReference type="InterPro" id="IPR029058">
    <property type="entry name" value="AB_hydrolase_fold"/>
</dbReference>
<accession>A0A5J5BPJ2</accession>
<dbReference type="AlphaFoldDB" id="A0A5J5BPJ2"/>
<evidence type="ECO:0000313" key="3">
    <source>
        <dbReference type="EMBL" id="KAA8543642.1"/>
    </source>
</evidence>
<dbReference type="SUPFAM" id="SSF53474">
    <property type="entry name" value="alpha/beta-Hydrolases"/>
    <property type="match status" value="1"/>
</dbReference>
<dbReference type="InterPro" id="IPR000073">
    <property type="entry name" value="AB_hydrolase_1"/>
</dbReference>
<evidence type="ECO:0000313" key="4">
    <source>
        <dbReference type="Proteomes" id="UP000325577"/>
    </source>
</evidence>
<dbReference type="PANTHER" id="PTHR10992:SF1032">
    <property type="entry name" value="METHYLESTERASE 17"/>
    <property type="match status" value="1"/>
</dbReference>